<evidence type="ECO:0000256" key="1">
    <source>
        <dbReference type="SAM" id="MobiDB-lite"/>
    </source>
</evidence>
<feature type="compositionally biased region" description="Basic and acidic residues" evidence="1">
    <location>
        <begin position="34"/>
        <end position="65"/>
    </location>
</feature>
<dbReference type="EMBL" id="NGFP01000266">
    <property type="protein sequence ID" value="OUC89198.1"/>
    <property type="molecule type" value="Genomic_DNA"/>
</dbReference>
<evidence type="ECO:0000313" key="2">
    <source>
        <dbReference type="EMBL" id="OUC89198.1"/>
    </source>
</evidence>
<gene>
    <name evidence="2" type="ORF">CA984_36925</name>
</gene>
<name>A0A243R614_9ACTN</name>
<proteinExistence type="predicted"/>
<dbReference type="RefSeq" id="WP_086578046.1">
    <property type="nucleotide sequence ID" value="NZ_NGFP01000266.1"/>
</dbReference>
<accession>A0A243R614</accession>
<dbReference type="Proteomes" id="UP000194761">
    <property type="component" value="Unassembled WGS sequence"/>
</dbReference>
<keyword evidence="3" id="KW-1185">Reference proteome</keyword>
<comment type="caution">
    <text evidence="2">The sequence shown here is derived from an EMBL/GenBank/DDBJ whole genome shotgun (WGS) entry which is preliminary data.</text>
</comment>
<dbReference type="AlphaFoldDB" id="A0A243R614"/>
<protein>
    <submittedName>
        <fullName evidence="2">Uncharacterized protein</fullName>
    </submittedName>
</protein>
<organism evidence="2 3">
    <name type="scientific">Streptosporangium minutum</name>
    <dbReference type="NCBI Taxonomy" id="569862"/>
    <lineage>
        <taxon>Bacteria</taxon>
        <taxon>Bacillati</taxon>
        <taxon>Actinomycetota</taxon>
        <taxon>Actinomycetes</taxon>
        <taxon>Streptosporangiales</taxon>
        <taxon>Streptosporangiaceae</taxon>
        <taxon>Streptosporangium</taxon>
    </lineage>
</organism>
<evidence type="ECO:0000313" key="3">
    <source>
        <dbReference type="Proteomes" id="UP000194761"/>
    </source>
</evidence>
<feature type="region of interest" description="Disordered" evidence="1">
    <location>
        <begin position="25"/>
        <end position="71"/>
    </location>
</feature>
<reference evidence="2 3" key="1">
    <citation type="submission" date="2017-05" db="EMBL/GenBank/DDBJ databases">
        <title>Biotechnological potential of actinobacteria isolated from South African environments.</title>
        <authorList>
            <person name="Le Roes-Hill M."/>
            <person name="Prins A."/>
            <person name="Durrell K.A."/>
        </authorList>
    </citation>
    <scope>NUCLEOTIDE SEQUENCE [LARGE SCALE GENOMIC DNA]</scope>
    <source>
        <strain evidence="2">M26</strain>
    </source>
</reference>
<sequence>MLDVAVVEDPAAAGVFPEPVRARLPVARTGPPRQKADHRLKPLERHGLVEPGEERREGDMTERPEAGAITA</sequence>